<evidence type="ECO:0000313" key="3">
    <source>
        <dbReference type="Proteomes" id="UP000256774"/>
    </source>
</evidence>
<dbReference type="Proteomes" id="UP000256774">
    <property type="component" value="Unassembled WGS sequence"/>
</dbReference>
<dbReference type="EMBL" id="QUNR01000001">
    <property type="protein sequence ID" value="REH40382.1"/>
    <property type="molecule type" value="Genomic_DNA"/>
</dbReference>
<reference evidence="2 3" key="1">
    <citation type="submission" date="2018-08" db="EMBL/GenBank/DDBJ databases">
        <title>Genomic Encyclopedia of Type Strains, Phase IV (KMG-IV): sequencing the most valuable type-strain genomes for metagenomic binning, comparative biology and taxonomic classification.</title>
        <authorList>
            <person name="Goeker M."/>
        </authorList>
    </citation>
    <scope>NUCLEOTIDE SEQUENCE [LARGE SCALE GENOMIC DNA]</scope>
    <source>
        <strain evidence="2 3">DSM 26022</strain>
    </source>
</reference>
<dbReference type="InterPro" id="IPR055259">
    <property type="entry name" value="YkvP/CgeB_Glyco_trans-like"/>
</dbReference>
<protein>
    <submittedName>
        <fullName evidence="2">Spore maturation protein CgeB</fullName>
    </submittedName>
</protein>
<keyword evidence="3" id="KW-1185">Reference proteome</keyword>
<organism evidence="2 3">
    <name type="scientific">Paraperlucidibaca baekdonensis</name>
    <dbReference type="NCBI Taxonomy" id="748120"/>
    <lineage>
        <taxon>Bacteria</taxon>
        <taxon>Pseudomonadati</taxon>
        <taxon>Pseudomonadota</taxon>
        <taxon>Gammaproteobacteria</taxon>
        <taxon>Moraxellales</taxon>
        <taxon>Moraxellaceae</taxon>
        <taxon>Paraperlucidibaca</taxon>
    </lineage>
</organism>
<proteinExistence type="predicted"/>
<gene>
    <name evidence="2" type="ORF">DFR26_0583</name>
</gene>
<evidence type="ECO:0000313" key="2">
    <source>
        <dbReference type="EMBL" id="REH40382.1"/>
    </source>
</evidence>
<dbReference type="Pfam" id="PF13524">
    <property type="entry name" value="Glyco_trans_1_2"/>
    <property type="match status" value="1"/>
</dbReference>
<name>A0A3E0HAY0_9GAMM</name>
<dbReference type="RefSeq" id="WP_116207422.1">
    <property type="nucleotide sequence ID" value="NZ_QUNR01000001.1"/>
</dbReference>
<sequence length="313" mass="34826">MTTPNRLMIIGKRGGILHWYEDVLSAAGPNAYGFALNHSTLITRALKGIFGVHSGIYKQRVARELSAALTYFSPTHILLIDLFYLRPEINALIASSGAKTAQWIGDKFDEKLADNSSIQRFYFTDSALVKQGISLGLASSYLALATNPPSDALPSWESRSDQLLFVAAPSDNRIKMLEKINYPTLVIGPKWPDIKNPAIQIRRKRLSLKAVRALYSQHKFVLNQINSKNIISGLPSRCFDVTAYGACLITDKVADLELNFAKNHEVLVYTSSSEISGLIKSNSECRLIAEHGQKRAQTDHTYAKRARSILHHE</sequence>
<accession>A0A3E0HAY0</accession>
<comment type="caution">
    <text evidence="2">The sequence shown here is derived from an EMBL/GenBank/DDBJ whole genome shotgun (WGS) entry which is preliminary data.</text>
</comment>
<evidence type="ECO:0000259" key="1">
    <source>
        <dbReference type="Pfam" id="PF13524"/>
    </source>
</evidence>
<dbReference type="AlphaFoldDB" id="A0A3E0HAY0"/>
<feature type="domain" description="Spore protein YkvP/CgeB glycosyl transferase-like" evidence="1">
    <location>
        <begin position="176"/>
        <end position="310"/>
    </location>
</feature>
<dbReference type="OrthoDB" id="505636at2"/>